<reference evidence="6 7" key="1">
    <citation type="submission" date="2017-09" db="EMBL/GenBank/DDBJ databases">
        <title>High-quality draft genome sequence of Butyrivibrio fibrisolvens INBov1, isolated from cow rumen.</title>
        <authorList>
            <person name="Rodriguez Hernaez J."/>
            <person name="Rivarola M."/>
            <person name="Paniego N."/>
            <person name="Cravero S."/>
            <person name="Ceron Cucchi M."/>
            <person name="Martinez M.C."/>
        </authorList>
    </citation>
    <scope>NUCLEOTIDE SEQUENCE [LARGE SCALE GENOMIC DNA]</scope>
    <source>
        <strain evidence="6 7">INBov1</strain>
    </source>
</reference>
<evidence type="ECO:0000313" key="7">
    <source>
        <dbReference type="Proteomes" id="UP000245488"/>
    </source>
</evidence>
<evidence type="ECO:0000259" key="5">
    <source>
        <dbReference type="PROSITE" id="PS50930"/>
    </source>
</evidence>
<evidence type="ECO:0000313" key="6">
    <source>
        <dbReference type="EMBL" id="PWT27099.1"/>
    </source>
</evidence>
<evidence type="ECO:0000256" key="2">
    <source>
        <dbReference type="ARBA" id="ARBA00024867"/>
    </source>
</evidence>
<dbReference type="Proteomes" id="UP000245488">
    <property type="component" value="Chromosome"/>
</dbReference>
<dbReference type="Gene3D" id="2.40.50.1020">
    <property type="entry name" value="LytTr DNA-binding domain"/>
    <property type="match status" value="1"/>
</dbReference>
<keyword evidence="3" id="KW-0597">Phosphoprotein</keyword>
<dbReference type="SUPFAM" id="SSF52172">
    <property type="entry name" value="CheY-like"/>
    <property type="match status" value="1"/>
</dbReference>
<dbReference type="AlphaFoldDB" id="A0A317G0V7"/>
<dbReference type="Pfam" id="PF04397">
    <property type="entry name" value="LytTR"/>
    <property type="match status" value="1"/>
</dbReference>
<evidence type="ECO:0000256" key="1">
    <source>
        <dbReference type="ARBA" id="ARBA00018672"/>
    </source>
</evidence>
<proteinExistence type="predicted"/>
<name>A0A317G0V7_BUTFI</name>
<dbReference type="SMART" id="SM00850">
    <property type="entry name" value="LytTR"/>
    <property type="match status" value="1"/>
</dbReference>
<dbReference type="PROSITE" id="PS50110">
    <property type="entry name" value="RESPONSE_REGULATORY"/>
    <property type="match status" value="1"/>
</dbReference>
<accession>A0A317G0V7</accession>
<feature type="modified residue" description="4-aspartylphosphate" evidence="3">
    <location>
        <position position="71"/>
    </location>
</feature>
<comment type="function">
    <text evidence="2">May play the central regulatory role in sporulation. It may be an element of the effector pathway responsible for the activation of sporulation genes in response to nutritional stress. Spo0A may act in concert with spo0H (a sigma factor) to control the expression of some genes that are critical to the sporulation process.</text>
</comment>
<evidence type="ECO:0000256" key="3">
    <source>
        <dbReference type="PROSITE-ProRule" id="PRU00169"/>
    </source>
</evidence>
<dbReference type="GO" id="GO:0003677">
    <property type="term" value="F:DNA binding"/>
    <property type="evidence" value="ECO:0007669"/>
    <property type="project" value="InterPro"/>
</dbReference>
<organism evidence="6 7">
    <name type="scientific">Butyrivibrio fibrisolvens</name>
    <dbReference type="NCBI Taxonomy" id="831"/>
    <lineage>
        <taxon>Bacteria</taxon>
        <taxon>Bacillati</taxon>
        <taxon>Bacillota</taxon>
        <taxon>Clostridia</taxon>
        <taxon>Lachnospirales</taxon>
        <taxon>Lachnospiraceae</taxon>
        <taxon>Butyrivibrio</taxon>
    </lineage>
</organism>
<dbReference type="SMART" id="SM00448">
    <property type="entry name" value="REC"/>
    <property type="match status" value="1"/>
</dbReference>
<dbReference type="InterPro" id="IPR001789">
    <property type="entry name" value="Sig_transdc_resp-reg_receiver"/>
</dbReference>
<dbReference type="PROSITE" id="PS50930">
    <property type="entry name" value="HTH_LYTTR"/>
    <property type="match status" value="1"/>
</dbReference>
<dbReference type="EMBL" id="NXNG01000001">
    <property type="protein sequence ID" value="PWT27099.1"/>
    <property type="molecule type" value="Genomic_DNA"/>
</dbReference>
<dbReference type="Gene3D" id="3.40.50.2300">
    <property type="match status" value="1"/>
</dbReference>
<sequence length="249" mass="28766">MTFMSDLAETNKAVLEIMIYDDDMTDLNLHHKLITKYLDERDFDYNVTDITSQDDYSEYLKNKKPDIILLDILMPTQNGIEAARKLREVSKMSQIIFMTGSDSFAAEAFEVEALSYLKKPVKYDSLVHVMDKAVQRINYSRSITVNSERIQTKIFLSDIIYIETQGRKIVIHTMKGDVSTYMALSAVQEKLPTNSFVQVSRFEIVAIPRINYINGNVITMRGGSELRISPKLKEKVFEAYELYRANHYN</sequence>
<comment type="caution">
    <text evidence="6">The sequence shown here is derived from an EMBL/GenBank/DDBJ whole genome shotgun (WGS) entry which is preliminary data.</text>
</comment>
<dbReference type="InterPro" id="IPR011006">
    <property type="entry name" value="CheY-like_superfamily"/>
</dbReference>
<dbReference type="PANTHER" id="PTHR37299">
    <property type="entry name" value="TRANSCRIPTIONAL REGULATOR-RELATED"/>
    <property type="match status" value="1"/>
</dbReference>
<protein>
    <recommendedName>
        <fullName evidence="1">Stage 0 sporulation protein A homolog</fullName>
    </recommendedName>
</protein>
<gene>
    <name evidence="6" type="ORF">CPT75_08270</name>
</gene>
<keyword evidence="7" id="KW-1185">Reference proteome</keyword>
<dbReference type="GO" id="GO:0000156">
    <property type="term" value="F:phosphorelay response regulator activity"/>
    <property type="evidence" value="ECO:0007669"/>
    <property type="project" value="InterPro"/>
</dbReference>
<evidence type="ECO:0000259" key="4">
    <source>
        <dbReference type="PROSITE" id="PS50110"/>
    </source>
</evidence>
<dbReference type="PANTHER" id="PTHR37299:SF1">
    <property type="entry name" value="STAGE 0 SPORULATION PROTEIN A HOMOLOG"/>
    <property type="match status" value="1"/>
</dbReference>
<dbReference type="InterPro" id="IPR007492">
    <property type="entry name" value="LytTR_DNA-bd_dom"/>
</dbReference>
<feature type="domain" description="HTH LytTR-type" evidence="5">
    <location>
        <begin position="143"/>
        <end position="210"/>
    </location>
</feature>
<dbReference type="InterPro" id="IPR046947">
    <property type="entry name" value="LytR-like"/>
</dbReference>
<feature type="domain" description="Response regulatory" evidence="4">
    <location>
        <begin position="16"/>
        <end position="134"/>
    </location>
</feature>
<dbReference type="Pfam" id="PF00072">
    <property type="entry name" value="Response_reg"/>
    <property type="match status" value="1"/>
</dbReference>